<name>A0A1L7N9M2_PSEPU</name>
<sequence length="482" mass="52666">MDNADIVRVRVANALPAPTAPAALPNIPGGVPNLMPIKALADPVRLEFTLWQHSRPTPTEPESVEIFCEGVKVGDRRWTQPLPESERFVEITPDCFSEGTLQFHYVGHVYNASELRSDDLTLTVDKTPPVLGANNGRLQFPELGDSDLTEDFLLTHGNRLLALMPDYQGAAPGDVIIYYWDSEPFENNEVDRWVLTREDLAKPLEFAYTGDVIVDRGDGMRYAQYLIEDRAGNASQVATPSVLEVAAQPAPRVLPALEVPLLGQSAELELRKLNAALDVSIPQAAVIKPGEAFELLWGDEECFGAWREEGVPGKNDYAVPLRNVVAMASKQAQLYYRVLVGDEPLPSDTRSVKVTPTPTANMPTPQLGGRSGGNLDVGGLTSDPLVTLGTWLHISVDQRVSLQAEGLSRNGQVLHPILVNYKLSETDVAEGIGSGVPVPIPLSYLRQLVPGSQLEVTAKLSYDNGTTWPLLPNFGRLWMNIQ</sequence>
<proteinExistence type="predicted"/>
<dbReference type="Proteomes" id="UP000218731">
    <property type="component" value="Chromosome 1"/>
</dbReference>
<dbReference type="RefSeq" id="WP_096425757.1">
    <property type="nucleotide sequence ID" value="NZ_AP015029.1"/>
</dbReference>
<dbReference type="EMBL" id="AP015029">
    <property type="protein sequence ID" value="BAW22165.1"/>
    <property type="molecule type" value="Genomic_DNA"/>
</dbReference>
<evidence type="ECO:0000256" key="1">
    <source>
        <dbReference type="SAM" id="MobiDB-lite"/>
    </source>
</evidence>
<dbReference type="AlphaFoldDB" id="A0A1L7N9M2"/>
<organism evidence="2 3">
    <name type="scientific">Pseudomonas putida</name>
    <name type="common">Arthrobacter siderocapsulatus</name>
    <dbReference type="NCBI Taxonomy" id="303"/>
    <lineage>
        <taxon>Bacteria</taxon>
        <taxon>Pseudomonadati</taxon>
        <taxon>Pseudomonadota</taxon>
        <taxon>Gammaproteobacteria</taxon>
        <taxon>Pseudomonadales</taxon>
        <taxon>Pseudomonadaceae</taxon>
        <taxon>Pseudomonas</taxon>
    </lineage>
</organism>
<evidence type="ECO:0000313" key="3">
    <source>
        <dbReference type="Proteomes" id="UP000218731"/>
    </source>
</evidence>
<protein>
    <submittedName>
        <fullName evidence="2">Uncharacterized protein</fullName>
    </submittedName>
</protein>
<accession>A0A1L7N9M2</accession>
<gene>
    <name evidence="2" type="ORF">KF715C_ch15920</name>
</gene>
<feature type="compositionally biased region" description="Polar residues" evidence="1">
    <location>
        <begin position="348"/>
        <end position="364"/>
    </location>
</feature>
<feature type="region of interest" description="Disordered" evidence="1">
    <location>
        <begin position="347"/>
        <end position="371"/>
    </location>
</feature>
<reference evidence="2 3" key="1">
    <citation type="submission" date="2015-11" db="EMBL/GenBank/DDBJ databases">
        <title>Complete genome sequencing of a biphenyl-degrading bacterium, Pseudomonas putida KF715 (=NBRC110667).</title>
        <authorList>
            <person name="Suenaga H."/>
            <person name="Fujihara N."/>
            <person name="Watanabe T."/>
            <person name="Hirose J."/>
            <person name="Kimura N."/>
            <person name="Yamazoe A."/>
            <person name="Hosoyama A."/>
            <person name="Shimodaira J."/>
            <person name="Furukawa K."/>
        </authorList>
    </citation>
    <scope>NUCLEOTIDE SEQUENCE [LARGE SCALE GENOMIC DNA]</scope>
    <source>
        <strain evidence="2 3">KF715</strain>
    </source>
</reference>
<evidence type="ECO:0000313" key="2">
    <source>
        <dbReference type="EMBL" id="BAW22165.1"/>
    </source>
</evidence>